<feature type="signal peptide" evidence="7">
    <location>
        <begin position="1"/>
        <end position="23"/>
    </location>
</feature>
<dbReference type="Proteomes" id="UP000070544">
    <property type="component" value="Unassembled WGS sequence"/>
</dbReference>
<organism evidence="8 9">
    <name type="scientific">Gonapodya prolifera (strain JEL478)</name>
    <name type="common">Monoblepharis prolifera</name>
    <dbReference type="NCBI Taxonomy" id="1344416"/>
    <lineage>
        <taxon>Eukaryota</taxon>
        <taxon>Fungi</taxon>
        <taxon>Fungi incertae sedis</taxon>
        <taxon>Chytridiomycota</taxon>
        <taxon>Chytridiomycota incertae sedis</taxon>
        <taxon>Monoblepharidomycetes</taxon>
        <taxon>Monoblepharidales</taxon>
        <taxon>Gonapodyaceae</taxon>
        <taxon>Gonapodya</taxon>
    </lineage>
</organism>
<keyword evidence="9" id="KW-1185">Reference proteome</keyword>
<dbReference type="PANTHER" id="PTHR10766">
    <property type="entry name" value="TRANSMEMBRANE 9 SUPERFAMILY PROTEIN"/>
    <property type="match status" value="1"/>
</dbReference>
<dbReference type="PANTHER" id="PTHR10766:SF111">
    <property type="entry name" value="TRANSMEMBRANE 9 SUPERFAMILY MEMBER 2"/>
    <property type="match status" value="1"/>
</dbReference>
<gene>
    <name evidence="8" type="ORF">M427DRAFT_62914</name>
</gene>
<evidence type="ECO:0000256" key="5">
    <source>
        <dbReference type="ARBA" id="ARBA00022989"/>
    </source>
</evidence>
<comment type="similarity">
    <text evidence="2 7">Belongs to the nonaspanin (TM9SF) (TC 9.A.2) family.</text>
</comment>
<feature type="transmembrane region" description="Helical" evidence="7">
    <location>
        <begin position="319"/>
        <end position="347"/>
    </location>
</feature>
<dbReference type="GO" id="GO:0007034">
    <property type="term" value="P:vacuolar transport"/>
    <property type="evidence" value="ECO:0007669"/>
    <property type="project" value="TreeGrafter"/>
</dbReference>
<keyword evidence="5 7" id="KW-1133">Transmembrane helix</keyword>
<feature type="transmembrane region" description="Helical" evidence="7">
    <location>
        <begin position="481"/>
        <end position="504"/>
    </location>
</feature>
<dbReference type="AlphaFoldDB" id="A0A139A0M8"/>
<keyword evidence="6 7" id="KW-0472">Membrane</keyword>
<dbReference type="STRING" id="1344416.A0A139A0M8"/>
<protein>
    <recommendedName>
        <fullName evidence="7">Transmembrane 9 superfamily member</fullName>
    </recommendedName>
</protein>
<feature type="transmembrane region" description="Helical" evidence="7">
    <location>
        <begin position="427"/>
        <end position="450"/>
    </location>
</feature>
<dbReference type="GO" id="GO:0005737">
    <property type="term" value="C:cytoplasm"/>
    <property type="evidence" value="ECO:0007669"/>
    <property type="project" value="UniProtKB-ARBA"/>
</dbReference>
<feature type="transmembrane region" description="Helical" evidence="7">
    <location>
        <begin position="581"/>
        <end position="610"/>
    </location>
</feature>
<dbReference type="OrthoDB" id="1666796at2759"/>
<keyword evidence="4 7" id="KW-0732">Signal</keyword>
<evidence type="ECO:0000256" key="7">
    <source>
        <dbReference type="RuleBase" id="RU363079"/>
    </source>
</evidence>
<feature type="transmembrane region" description="Helical" evidence="7">
    <location>
        <begin position="259"/>
        <end position="281"/>
    </location>
</feature>
<sequence>MLRYVYTPLSLLLFFCASLPSNAFYLPGVAPRDYLPNDKVELLVNTYTSRDTAIPYDFYNQQFHNCEPDGGPRTIGESLGSILFGDRLYSSRFDLRMVKDTACNKLCSAPVVVSAEDGAFINQRIKEQYAHNWVVDGLPAGRQVKDSHTLEPYYEIGFPIGTYYKEQDRAVFHNHFDIEILYHNQDAEKYRVVGVLVHPSSILHFSDSTCAKGTLPLTLAEDSETRFEFTYNVYWVPSTKQWGTRWDEYLHVQDPKIHWFSLINSIVVVLFLSGMVAVVLLRVLHRDIARYNAADAEDAQEEFGWKLVHGDVFRPPRGYLWLAVLVGNGAQLAAMAGVTLVFAVLGFLSPSSRGSLSTVMLVFYVFFGSVAGYVSARAYKMWGGEEWKKNVLLTAIFVPGIVFLIYVILNFFLIAAKSSGAVPFGTVVALIAMWFGVSVPLCLVGAYFGFKQPRIDQPVRTNQIPRQIPDLPSYLRPAASVLMAGILPFAAVFIELFFIMSSIWNHRIYYVFGFLGAVGVVLTVTCSEVAVLMCYFQLCAEDYNWWWRSFLASGSSAFYVLLYSVYYYYKMLTFTSFTSGVLYFGYMLIGSGIFFVLTGTIGVVACFVFVRQIYASIKID</sequence>
<dbReference type="OMA" id="KVYYMFG"/>
<accession>A0A139A0M8</accession>
<evidence type="ECO:0000313" key="8">
    <source>
        <dbReference type="EMBL" id="KXS10178.1"/>
    </source>
</evidence>
<dbReference type="Pfam" id="PF02990">
    <property type="entry name" value="EMP70"/>
    <property type="match status" value="1"/>
</dbReference>
<evidence type="ECO:0000256" key="2">
    <source>
        <dbReference type="ARBA" id="ARBA00005227"/>
    </source>
</evidence>
<dbReference type="GO" id="GO:0072657">
    <property type="term" value="P:protein localization to membrane"/>
    <property type="evidence" value="ECO:0007669"/>
    <property type="project" value="TreeGrafter"/>
</dbReference>
<feature type="chain" id="PRO_5007356829" description="Transmembrane 9 superfamily member" evidence="7">
    <location>
        <begin position="24"/>
        <end position="620"/>
    </location>
</feature>
<evidence type="ECO:0000256" key="4">
    <source>
        <dbReference type="ARBA" id="ARBA00022729"/>
    </source>
</evidence>
<name>A0A139A0M8_GONPJ</name>
<feature type="transmembrane region" description="Helical" evidence="7">
    <location>
        <begin position="391"/>
        <end position="415"/>
    </location>
</feature>
<dbReference type="EMBL" id="KQ965836">
    <property type="protein sequence ID" value="KXS10178.1"/>
    <property type="molecule type" value="Genomic_DNA"/>
</dbReference>
<comment type="subcellular location">
    <subcellularLocation>
        <location evidence="1">Membrane</location>
        <topology evidence="1">Multi-pass membrane protein</topology>
    </subcellularLocation>
</comment>
<feature type="transmembrane region" description="Helical" evidence="7">
    <location>
        <begin position="359"/>
        <end position="379"/>
    </location>
</feature>
<evidence type="ECO:0000256" key="6">
    <source>
        <dbReference type="ARBA" id="ARBA00023136"/>
    </source>
</evidence>
<reference evidence="8 9" key="1">
    <citation type="journal article" date="2015" name="Genome Biol. Evol.">
        <title>Phylogenomic analyses indicate that early fungi evolved digesting cell walls of algal ancestors of land plants.</title>
        <authorList>
            <person name="Chang Y."/>
            <person name="Wang S."/>
            <person name="Sekimoto S."/>
            <person name="Aerts A.L."/>
            <person name="Choi C."/>
            <person name="Clum A."/>
            <person name="LaButti K.M."/>
            <person name="Lindquist E.A."/>
            <person name="Yee Ngan C."/>
            <person name="Ohm R.A."/>
            <person name="Salamov A.A."/>
            <person name="Grigoriev I.V."/>
            <person name="Spatafora J.W."/>
            <person name="Berbee M.L."/>
        </authorList>
    </citation>
    <scope>NUCLEOTIDE SEQUENCE [LARGE SCALE GENOMIC DNA]</scope>
    <source>
        <strain evidence="8 9">JEL478</strain>
    </source>
</reference>
<evidence type="ECO:0000256" key="3">
    <source>
        <dbReference type="ARBA" id="ARBA00022692"/>
    </source>
</evidence>
<feature type="transmembrane region" description="Helical" evidence="7">
    <location>
        <begin position="550"/>
        <end position="569"/>
    </location>
</feature>
<dbReference type="InterPro" id="IPR004240">
    <property type="entry name" value="EMP70"/>
</dbReference>
<evidence type="ECO:0000256" key="1">
    <source>
        <dbReference type="ARBA" id="ARBA00004141"/>
    </source>
</evidence>
<feature type="transmembrane region" description="Helical" evidence="7">
    <location>
        <begin position="510"/>
        <end position="538"/>
    </location>
</feature>
<proteinExistence type="inferred from homology"/>
<dbReference type="GO" id="GO:0016020">
    <property type="term" value="C:membrane"/>
    <property type="evidence" value="ECO:0007669"/>
    <property type="project" value="UniProtKB-SubCell"/>
</dbReference>
<keyword evidence="3 7" id="KW-0812">Transmembrane</keyword>
<evidence type="ECO:0000313" key="9">
    <source>
        <dbReference type="Proteomes" id="UP000070544"/>
    </source>
</evidence>